<feature type="compositionally biased region" description="Basic and acidic residues" evidence="7">
    <location>
        <begin position="199"/>
        <end position="208"/>
    </location>
</feature>
<comment type="subunit">
    <text evidence="6">A double ring-shaped homohexamer of HslV is capped on each side by a ring-shaped HslU homohexamer. The assembly of the HslU/HslV complex is dependent on binding of ATP.</text>
</comment>
<dbReference type="SMART" id="SM00382">
    <property type="entry name" value="AAA"/>
    <property type="match status" value="1"/>
</dbReference>
<dbReference type="Gene3D" id="1.10.8.10">
    <property type="entry name" value="DNA helicase RuvA subunit, C-terminal domain"/>
    <property type="match status" value="1"/>
</dbReference>
<dbReference type="AlphaFoldDB" id="V5WGA5"/>
<comment type="function">
    <text evidence="6">ATPase subunit of a proteasome-like degradation complex; this subunit has chaperone activity. The binding of ATP and its subsequent hydrolysis by HslU are essential for unfolding of protein substrates subsequently hydrolyzed by HslV. HslU recognizes the N-terminal part of its protein substrates and unfolds these before they are guided to HslV for hydrolysis.</text>
</comment>
<dbReference type="InterPro" id="IPR003593">
    <property type="entry name" value="AAA+_ATPase"/>
</dbReference>
<accession>V5WGA5</accession>
<comment type="similarity">
    <text evidence="1 6">Belongs to the ClpX chaperone family. HslU subfamily.</text>
</comment>
<evidence type="ECO:0000256" key="7">
    <source>
        <dbReference type="SAM" id="MobiDB-lite"/>
    </source>
</evidence>
<dbReference type="KEGG" id="slr:L21SP2_1171"/>
<evidence type="ECO:0000256" key="2">
    <source>
        <dbReference type="ARBA" id="ARBA00022490"/>
    </source>
</evidence>
<evidence type="ECO:0000256" key="3">
    <source>
        <dbReference type="ARBA" id="ARBA00022741"/>
    </source>
</evidence>
<feature type="domain" description="AAA+ ATPase" evidence="8">
    <location>
        <begin position="52"/>
        <end position="377"/>
    </location>
</feature>
<name>V5WGA5_9SPIO</name>
<feature type="region of interest" description="Disordered" evidence="7">
    <location>
        <begin position="137"/>
        <end position="208"/>
    </location>
</feature>
<dbReference type="GO" id="GO:0008233">
    <property type="term" value="F:peptidase activity"/>
    <property type="evidence" value="ECO:0007669"/>
    <property type="project" value="UniProtKB-KW"/>
</dbReference>
<feature type="binding site" evidence="6">
    <location>
        <position position="438"/>
    </location>
    <ligand>
        <name>ATP</name>
        <dbReference type="ChEBI" id="CHEBI:30616"/>
    </ligand>
</feature>
<keyword evidence="11" id="KW-1185">Reference proteome</keyword>
<dbReference type="SMART" id="SM01086">
    <property type="entry name" value="ClpB_D2-small"/>
    <property type="match status" value="1"/>
</dbReference>
<dbReference type="PATRIC" id="fig|1307761.3.peg.1166"/>
<keyword evidence="3 6" id="KW-0547">Nucleotide-binding</keyword>
<dbReference type="OrthoDB" id="9804062at2"/>
<evidence type="ECO:0000256" key="6">
    <source>
        <dbReference type="HAMAP-Rule" id="MF_00249"/>
    </source>
</evidence>
<keyword evidence="10" id="KW-0378">Hydrolase</keyword>
<sequence length="488" mass="54211">MLKLEELTPRQIVKELDRYIIGQEKAKKAVAIALRNRVRRQKLPEDLVDEVAPKNIIMMGPTGVGKTEIARRLSKLTGAPFVKVEATKYTEVGYVGRDVESMVRDLMMVSVNMVKSELQEEVREEAEERVEEQLLDLLLPGSRKSPKNGGGMAGLFSKRSGTASGSASGAPSGEESGNVKELPPADSESEETAAQVSDSTREKFRQKLRDGKLEEKEVEISVSKSNMPAIEIFSGQNLEEIDLNLGSLGNIFGGKKKKKQTTIARAREILLAEEMERMVDTDRVADIARQRVEGLGIIFIDEIDKIAVKEGRNSGDVSREGVQRDILPIVEGSKVNTKFGVVDTSHILFIAAGAFHMSKPSDLIPELQGRFPIRVELEALTTEDFYNILTQPQNALTLQYVELMKTEGVTIDFSDEAIRELSRLAADVNSRTENIGARRLHTIMELLLEELSFTAPELSGQSVPITPEYVRERLSDIVQDQDLSRYIL</sequence>
<dbReference type="InterPro" id="IPR050052">
    <property type="entry name" value="ATP-dep_Clp_protease_ClpX"/>
</dbReference>
<dbReference type="GO" id="GO:0009376">
    <property type="term" value="C:HslUV protease complex"/>
    <property type="evidence" value="ECO:0007669"/>
    <property type="project" value="UniProtKB-UniRule"/>
</dbReference>
<evidence type="ECO:0000313" key="10">
    <source>
        <dbReference type="EMBL" id="AHC14574.1"/>
    </source>
</evidence>
<dbReference type="GO" id="GO:0005524">
    <property type="term" value="F:ATP binding"/>
    <property type="evidence" value="ECO:0007669"/>
    <property type="project" value="UniProtKB-UniRule"/>
</dbReference>
<dbReference type="NCBIfam" id="TIGR00390">
    <property type="entry name" value="hslU"/>
    <property type="match status" value="1"/>
</dbReference>
<dbReference type="GO" id="GO:0043335">
    <property type="term" value="P:protein unfolding"/>
    <property type="evidence" value="ECO:0007669"/>
    <property type="project" value="UniProtKB-UniRule"/>
</dbReference>
<dbReference type="Pfam" id="PF07724">
    <property type="entry name" value="AAA_2"/>
    <property type="match status" value="1"/>
</dbReference>
<feature type="binding site" evidence="6">
    <location>
        <position position="301"/>
    </location>
    <ligand>
        <name>ATP</name>
        <dbReference type="ChEBI" id="CHEBI:30616"/>
    </ligand>
</feature>
<evidence type="ECO:0000256" key="5">
    <source>
        <dbReference type="ARBA" id="ARBA00023186"/>
    </source>
</evidence>
<dbReference type="InterPro" id="IPR019489">
    <property type="entry name" value="Clp_ATPase_C"/>
</dbReference>
<gene>
    <name evidence="6" type="primary">hslU</name>
    <name evidence="10" type="ORF">L21SP2_1171</name>
</gene>
<dbReference type="SUPFAM" id="SSF52540">
    <property type="entry name" value="P-loop containing nucleoside triphosphate hydrolases"/>
    <property type="match status" value="1"/>
</dbReference>
<feature type="binding site" evidence="6">
    <location>
        <begin position="63"/>
        <end position="68"/>
    </location>
    <ligand>
        <name>ATP</name>
        <dbReference type="ChEBI" id="CHEBI:30616"/>
    </ligand>
</feature>
<evidence type="ECO:0000313" key="11">
    <source>
        <dbReference type="Proteomes" id="UP000018680"/>
    </source>
</evidence>
<protein>
    <recommendedName>
        <fullName evidence="6">ATP-dependent protease ATPase subunit HslU</fullName>
    </recommendedName>
    <alternativeName>
        <fullName evidence="6">Unfoldase HslU</fullName>
    </alternativeName>
</protein>
<dbReference type="HAMAP" id="MF_00249">
    <property type="entry name" value="HslU"/>
    <property type="match status" value="1"/>
</dbReference>
<evidence type="ECO:0000256" key="1">
    <source>
        <dbReference type="ARBA" id="ARBA00009771"/>
    </source>
</evidence>
<feature type="binding site" evidence="6">
    <location>
        <position position="21"/>
    </location>
    <ligand>
        <name>ATP</name>
        <dbReference type="ChEBI" id="CHEBI:30616"/>
    </ligand>
</feature>
<keyword evidence="10" id="KW-0645">Protease</keyword>
<organism evidence="10 11">
    <name type="scientific">Salinispira pacifica</name>
    <dbReference type="NCBI Taxonomy" id="1307761"/>
    <lineage>
        <taxon>Bacteria</taxon>
        <taxon>Pseudomonadati</taxon>
        <taxon>Spirochaetota</taxon>
        <taxon>Spirochaetia</taxon>
        <taxon>Spirochaetales</taxon>
        <taxon>Spirochaetaceae</taxon>
        <taxon>Salinispira</taxon>
    </lineage>
</organism>
<dbReference type="InterPro" id="IPR003959">
    <property type="entry name" value="ATPase_AAA_core"/>
</dbReference>
<keyword evidence="4 6" id="KW-0067">ATP-binding</keyword>
<dbReference type="eggNOG" id="COG1220">
    <property type="taxonomic scope" value="Bacteria"/>
</dbReference>
<keyword evidence="2 6" id="KW-0963">Cytoplasm</keyword>
<dbReference type="GO" id="GO:0016887">
    <property type="term" value="F:ATP hydrolysis activity"/>
    <property type="evidence" value="ECO:0007669"/>
    <property type="project" value="InterPro"/>
</dbReference>
<dbReference type="STRING" id="1307761.L21SP2_1171"/>
<dbReference type="Gene3D" id="1.10.8.60">
    <property type="match status" value="1"/>
</dbReference>
<dbReference type="InterPro" id="IPR027417">
    <property type="entry name" value="P-loop_NTPase"/>
</dbReference>
<keyword evidence="5 6" id="KW-0143">Chaperone</keyword>
<dbReference type="HOGENOM" id="CLU_033123_0_0_12"/>
<evidence type="ECO:0000259" key="8">
    <source>
        <dbReference type="SMART" id="SM00382"/>
    </source>
</evidence>
<dbReference type="PANTHER" id="PTHR48102">
    <property type="entry name" value="ATP-DEPENDENT CLP PROTEASE ATP-BINDING SUBUNIT CLPX-LIKE, MITOCHONDRIAL-RELATED"/>
    <property type="match status" value="1"/>
</dbReference>
<dbReference type="RefSeq" id="WP_024267498.1">
    <property type="nucleotide sequence ID" value="NC_023035.1"/>
</dbReference>
<dbReference type="PANTHER" id="PTHR48102:SF3">
    <property type="entry name" value="ATP-DEPENDENT PROTEASE ATPASE SUBUNIT HSLU"/>
    <property type="match status" value="1"/>
</dbReference>
<dbReference type="NCBIfam" id="NF003544">
    <property type="entry name" value="PRK05201.1"/>
    <property type="match status" value="1"/>
</dbReference>
<dbReference type="Proteomes" id="UP000018680">
    <property type="component" value="Chromosome"/>
</dbReference>
<dbReference type="Pfam" id="PF07728">
    <property type="entry name" value="AAA_5"/>
    <property type="match status" value="1"/>
</dbReference>
<evidence type="ECO:0000259" key="9">
    <source>
        <dbReference type="SMART" id="SM01086"/>
    </source>
</evidence>
<dbReference type="EMBL" id="CP006939">
    <property type="protein sequence ID" value="AHC14574.1"/>
    <property type="molecule type" value="Genomic_DNA"/>
</dbReference>
<dbReference type="GO" id="GO:0036402">
    <property type="term" value="F:proteasome-activating activity"/>
    <property type="evidence" value="ECO:0007669"/>
    <property type="project" value="UniProtKB-UniRule"/>
</dbReference>
<dbReference type="Gene3D" id="3.40.50.300">
    <property type="entry name" value="P-loop containing nucleotide triphosphate hydrolases"/>
    <property type="match status" value="2"/>
</dbReference>
<proteinExistence type="inferred from homology"/>
<feature type="compositionally biased region" description="Low complexity" evidence="7">
    <location>
        <begin position="160"/>
        <end position="176"/>
    </location>
</feature>
<feature type="domain" description="Clp ATPase C-terminal" evidence="9">
    <location>
        <begin position="380"/>
        <end position="474"/>
    </location>
</feature>
<comment type="subcellular location">
    <subcellularLocation>
        <location evidence="6">Cytoplasm</location>
    </subcellularLocation>
</comment>
<reference evidence="10 11" key="1">
    <citation type="journal article" date="2015" name="Stand. Genomic Sci.">
        <title>Complete genome sequence and description of Salinispira pacifica gen. nov., sp. nov., a novel spirochaete isolated form a hypersaline microbial mat.</title>
        <authorList>
            <person name="Ben Hania W."/>
            <person name="Joseph M."/>
            <person name="Schumann P."/>
            <person name="Bunk B."/>
            <person name="Fiebig A."/>
            <person name="Sproer C."/>
            <person name="Klenk H.P."/>
            <person name="Fardeau M.L."/>
            <person name="Spring S."/>
        </authorList>
    </citation>
    <scope>NUCLEOTIDE SEQUENCE [LARGE SCALE GENOMIC DNA]</scope>
    <source>
        <strain evidence="10 11">L21-RPul-D2</strain>
    </source>
</reference>
<evidence type="ECO:0000256" key="4">
    <source>
        <dbReference type="ARBA" id="ARBA00022840"/>
    </source>
</evidence>
<dbReference type="InterPro" id="IPR011704">
    <property type="entry name" value="ATPase_dyneun-rel_AAA"/>
</dbReference>
<feature type="binding site" evidence="6">
    <location>
        <position position="366"/>
    </location>
    <ligand>
        <name>ATP</name>
        <dbReference type="ChEBI" id="CHEBI:30616"/>
    </ligand>
</feature>
<dbReference type="InterPro" id="IPR004491">
    <property type="entry name" value="HslU"/>
</dbReference>